<keyword evidence="1" id="KW-0001">2Fe-2S</keyword>
<evidence type="ECO:0000256" key="4">
    <source>
        <dbReference type="ARBA" id="ARBA00023014"/>
    </source>
</evidence>
<evidence type="ECO:0000256" key="1">
    <source>
        <dbReference type="ARBA" id="ARBA00022714"/>
    </source>
</evidence>
<evidence type="ECO:0000259" key="6">
    <source>
        <dbReference type="PROSITE" id="PS51296"/>
    </source>
</evidence>
<evidence type="ECO:0000313" key="7">
    <source>
        <dbReference type="EMBL" id="TLS36994.1"/>
    </source>
</evidence>
<evidence type="ECO:0000313" key="8">
    <source>
        <dbReference type="Proteomes" id="UP000308230"/>
    </source>
</evidence>
<dbReference type="SUPFAM" id="SSF51971">
    <property type="entry name" value="Nucleotide-binding domain"/>
    <property type="match status" value="1"/>
</dbReference>
<dbReference type="Pfam" id="PF01266">
    <property type="entry name" value="DAO"/>
    <property type="match status" value="1"/>
</dbReference>
<dbReference type="GO" id="GO:0016705">
    <property type="term" value="F:oxidoreductase activity, acting on paired donors, with incorporation or reduction of molecular oxygen"/>
    <property type="evidence" value="ECO:0007669"/>
    <property type="project" value="UniProtKB-ARBA"/>
</dbReference>
<dbReference type="GO" id="GO:0046872">
    <property type="term" value="F:metal ion binding"/>
    <property type="evidence" value="ECO:0007669"/>
    <property type="project" value="UniProtKB-KW"/>
</dbReference>
<dbReference type="CDD" id="cd03477">
    <property type="entry name" value="Rieske_YhfW_C"/>
    <property type="match status" value="1"/>
</dbReference>
<dbReference type="SUPFAM" id="SSF50022">
    <property type="entry name" value="ISP domain"/>
    <property type="match status" value="1"/>
</dbReference>
<dbReference type="InterPro" id="IPR005805">
    <property type="entry name" value="Rieske_Fe-S_prot_C"/>
</dbReference>
<evidence type="ECO:0000256" key="5">
    <source>
        <dbReference type="ARBA" id="ARBA00023157"/>
    </source>
</evidence>
<dbReference type="GO" id="GO:0051537">
    <property type="term" value="F:2 iron, 2 sulfur cluster binding"/>
    <property type="evidence" value="ECO:0007669"/>
    <property type="project" value="UniProtKB-KW"/>
</dbReference>
<name>A0A5R9F8Y2_9BACL</name>
<dbReference type="FunFam" id="2.102.10.10:FF:000014">
    <property type="entry name" value="Oxidoreductase, FAD dependent"/>
    <property type="match status" value="1"/>
</dbReference>
<dbReference type="Gene3D" id="3.50.50.60">
    <property type="entry name" value="FAD/NAD(P)-binding domain"/>
    <property type="match status" value="1"/>
</dbReference>
<keyword evidence="3" id="KW-0408">Iron</keyword>
<evidence type="ECO:0000256" key="2">
    <source>
        <dbReference type="ARBA" id="ARBA00022723"/>
    </source>
</evidence>
<organism evidence="7 8">
    <name type="scientific">Exobacillus caeni</name>
    <dbReference type="NCBI Taxonomy" id="2574798"/>
    <lineage>
        <taxon>Bacteria</taxon>
        <taxon>Bacillati</taxon>
        <taxon>Bacillota</taxon>
        <taxon>Bacilli</taxon>
        <taxon>Bacillales</taxon>
        <taxon>Guptibacillaceae</taxon>
        <taxon>Exobacillus</taxon>
    </lineage>
</organism>
<dbReference type="Pfam" id="PF00355">
    <property type="entry name" value="Rieske"/>
    <property type="match status" value="1"/>
</dbReference>
<keyword evidence="5" id="KW-1015">Disulfide bond</keyword>
<sequence>MPENLTSYWLDSVELPSFDPLTADIKTDTVVIGAGITGITTAYLLSRQGLKVTVLDAGNILDGTTGRTTAKLTAQHGLIYDHLIKEFGEEKAKQYYQSNQDAIEFVRQLVVDLNIDCDLAEEDAYIFAETEEDKLKIDKEVQAYEKLGIDGGFVDSLPLDIETKGAVVMRNQAQFHPVKYLKRLVDEIVAAGGQVFENTRVMDIEKGDRPSAITESGHKVTGENIAVCSHFPFYDKEGFYFARMRPKRSYSLAVKPKENFPGGMYISASKPKHSLRYTSLDGEQLVIVGGQGHPTGHKSNTDENYEKLYEFGDKVFGIEDVPYRWSSQDPETLDKVPFIGKYSKDDDNIFVGTGYRKWGMSNGTLAGMLLHDWILHFDNPYSDLYSPDRPHQGHNVKKFVKENTHVAKRFVKDLVDLSEKTVDDLGYDEGAIVSLGGKKAAAYKDKDGELHVVNSACTHFGCDVKWNCSERSWDCPCHGSRFYYNGEVLEGPAVKPLDQIDPDKKQ</sequence>
<dbReference type="EMBL" id="SWLG01000008">
    <property type="protein sequence ID" value="TLS36994.1"/>
    <property type="molecule type" value="Genomic_DNA"/>
</dbReference>
<dbReference type="Proteomes" id="UP000308230">
    <property type="component" value="Unassembled WGS sequence"/>
</dbReference>
<proteinExistence type="predicted"/>
<keyword evidence="8" id="KW-1185">Reference proteome</keyword>
<dbReference type="GO" id="GO:0016020">
    <property type="term" value="C:membrane"/>
    <property type="evidence" value="ECO:0007669"/>
    <property type="project" value="InterPro"/>
</dbReference>
<reference evidence="7 8" key="1">
    <citation type="submission" date="2019-04" db="EMBL/GenBank/DDBJ databases">
        <title>Bacillus caeni sp. nov., a bacterium isolated from mangrove sediment.</title>
        <authorList>
            <person name="Huang H."/>
            <person name="Mo K."/>
            <person name="Hu Y."/>
        </authorList>
    </citation>
    <scope>NUCLEOTIDE SEQUENCE [LARGE SCALE GENOMIC DNA]</scope>
    <source>
        <strain evidence="7 8">HB172195</strain>
    </source>
</reference>
<dbReference type="Gene3D" id="3.30.9.10">
    <property type="entry name" value="D-Amino Acid Oxidase, subunit A, domain 2"/>
    <property type="match status" value="1"/>
</dbReference>
<comment type="caution">
    <text evidence="7">The sequence shown here is derived from an EMBL/GenBank/DDBJ whole genome shotgun (WGS) entry which is preliminary data.</text>
</comment>
<dbReference type="GO" id="GO:0005737">
    <property type="term" value="C:cytoplasm"/>
    <property type="evidence" value="ECO:0007669"/>
    <property type="project" value="TreeGrafter"/>
</dbReference>
<accession>A0A5R9F8Y2</accession>
<dbReference type="AlphaFoldDB" id="A0A5R9F8Y2"/>
<dbReference type="PANTHER" id="PTHR13847:SF274">
    <property type="entry name" value="RIESKE 2FE-2S IRON-SULFUR PROTEIN YHFW-RELATED"/>
    <property type="match status" value="1"/>
</dbReference>
<gene>
    <name evidence="7" type="ORF">FCL54_12450</name>
</gene>
<keyword evidence="2" id="KW-0479">Metal-binding</keyword>
<dbReference type="InterPro" id="IPR038010">
    <property type="entry name" value="YhfW_C"/>
</dbReference>
<dbReference type="OrthoDB" id="9767869at2"/>
<evidence type="ECO:0000256" key="3">
    <source>
        <dbReference type="ARBA" id="ARBA00023004"/>
    </source>
</evidence>
<dbReference type="PRINTS" id="PR00162">
    <property type="entry name" value="RIESKE"/>
</dbReference>
<dbReference type="InterPro" id="IPR006076">
    <property type="entry name" value="FAD-dep_OxRdtase"/>
</dbReference>
<keyword evidence="4" id="KW-0411">Iron-sulfur</keyword>
<dbReference type="PROSITE" id="PS51296">
    <property type="entry name" value="RIESKE"/>
    <property type="match status" value="1"/>
</dbReference>
<protein>
    <submittedName>
        <fullName evidence="7">FAD-dependent oxidoreductase</fullName>
    </submittedName>
</protein>
<dbReference type="Gene3D" id="2.102.10.10">
    <property type="entry name" value="Rieske [2Fe-2S] iron-sulphur domain"/>
    <property type="match status" value="1"/>
</dbReference>
<dbReference type="InterPro" id="IPR036922">
    <property type="entry name" value="Rieske_2Fe-2S_sf"/>
</dbReference>
<dbReference type="InterPro" id="IPR017941">
    <property type="entry name" value="Rieske_2Fe-2S"/>
</dbReference>
<dbReference type="GO" id="GO:0004497">
    <property type="term" value="F:monooxygenase activity"/>
    <property type="evidence" value="ECO:0007669"/>
    <property type="project" value="UniProtKB-ARBA"/>
</dbReference>
<dbReference type="InterPro" id="IPR036188">
    <property type="entry name" value="FAD/NAD-bd_sf"/>
</dbReference>
<dbReference type="PANTHER" id="PTHR13847">
    <property type="entry name" value="SARCOSINE DEHYDROGENASE-RELATED"/>
    <property type="match status" value="1"/>
</dbReference>
<feature type="domain" description="Rieske" evidence="6">
    <location>
        <begin position="417"/>
        <end position="506"/>
    </location>
</feature>